<keyword evidence="1" id="KW-0378">Hydrolase</keyword>
<name>A0ACC1I4Y3_9FUNG</name>
<evidence type="ECO:0000313" key="2">
    <source>
        <dbReference type="Proteomes" id="UP001150581"/>
    </source>
</evidence>
<keyword evidence="1" id="KW-0067">ATP-binding</keyword>
<comment type="caution">
    <text evidence="1">The sequence shown here is derived from an EMBL/GenBank/DDBJ whole genome shotgun (WGS) entry which is preliminary data.</text>
</comment>
<dbReference type="EMBL" id="JANBPG010001960">
    <property type="protein sequence ID" value="KAJ1887583.1"/>
    <property type="molecule type" value="Genomic_DNA"/>
</dbReference>
<reference evidence="1" key="1">
    <citation type="submission" date="2022-07" db="EMBL/GenBank/DDBJ databases">
        <title>Phylogenomic reconstructions and comparative analyses of Kickxellomycotina fungi.</title>
        <authorList>
            <person name="Reynolds N.K."/>
            <person name="Stajich J.E."/>
            <person name="Barry K."/>
            <person name="Grigoriev I.V."/>
            <person name="Crous P."/>
            <person name="Smith M.E."/>
        </authorList>
    </citation>
    <scope>NUCLEOTIDE SEQUENCE</scope>
    <source>
        <strain evidence="1">Benny 63K</strain>
    </source>
</reference>
<organism evidence="1 2">
    <name type="scientific">Kickxella alabastrina</name>
    <dbReference type="NCBI Taxonomy" id="61397"/>
    <lineage>
        <taxon>Eukaryota</taxon>
        <taxon>Fungi</taxon>
        <taxon>Fungi incertae sedis</taxon>
        <taxon>Zoopagomycota</taxon>
        <taxon>Kickxellomycotina</taxon>
        <taxon>Kickxellomycetes</taxon>
        <taxon>Kickxellales</taxon>
        <taxon>Kickxellaceae</taxon>
        <taxon>Kickxella</taxon>
    </lineage>
</organism>
<evidence type="ECO:0000313" key="1">
    <source>
        <dbReference type="EMBL" id="KAJ1887583.1"/>
    </source>
</evidence>
<dbReference type="Proteomes" id="UP001150581">
    <property type="component" value="Unassembled WGS sequence"/>
</dbReference>
<sequence length="614" mass="68747">MDDNLLDKQATFLTLDLDDRLLRALGRMGLVHPTLVQSSAIPLALSGKDILARAKTGSGKTAAYCLPVLHKILATKDALPQTSSSRRLTRALILVPTRELAEQVTKYLADLTLFCGKDIVCVNIAGNTPLHIQAPLLAELPDIVVATPARALKHMAGTLDLRALETLVIDEADLVLSFGYEDDIRGIIKALPRIHQSMLLSATLNRGVEALKALVLSSPAILKLEDDQEEAAKLVQYVVRCSEEEKFLLTYVILKLKLIAGKCILFVNDIERSYRLKLFLEQFSIKACVLNSELPLNSRYHIVEEFNRGVYDYIIATDESDKMGEADNEAEEEEDQVQVQEAMEIDQETKPEAEATEATEGTEDGQKLTAEEKLKKKKKAAKKTSKKRKASQDKEYGVSRGIDFKGVAAVINFDFPPSARSYTHRVGRTARAGRRGMSLSLITSEDIKSPSAKHHQKEEAVFERVILQQRKKSAEILPYKFDMKQVEGFRYRSTDALRLVTRTAIREARIKEIKQEILNSDKLKAHFEDKPRDLQFLRHDKALHPSQIMPHMKHIPLYLVPKIAGIAQADGVATAPDIGFVPFNKDTKRKRIYKKKGGKKGGDPLKSLGKKRRK</sequence>
<keyword evidence="2" id="KW-1185">Reference proteome</keyword>
<proteinExistence type="predicted"/>
<protein>
    <submittedName>
        <fullName evidence="1">ATP-dependent DNA/RNA helicase</fullName>
        <ecNumber evidence="1">3.6.4.13</ecNumber>
    </submittedName>
</protein>
<keyword evidence="1" id="KW-0347">Helicase</keyword>
<dbReference type="EC" id="3.6.4.13" evidence="1"/>
<accession>A0ACC1I4Y3</accession>
<keyword evidence="1" id="KW-0547">Nucleotide-binding</keyword>
<gene>
    <name evidence="1" type="primary">DBP9</name>
    <name evidence="1" type="ORF">LPJ66_009037</name>
</gene>